<name>A0ABP0C4M7_9PEZI</name>
<comment type="caution">
    <text evidence="2">The sequence shown here is derived from an EMBL/GenBank/DDBJ whole genome shotgun (WGS) entry which is preliminary data.</text>
</comment>
<feature type="signal peptide" evidence="1">
    <location>
        <begin position="1"/>
        <end position="20"/>
    </location>
</feature>
<dbReference type="EMBL" id="CAWUHD010000064">
    <property type="protein sequence ID" value="CAK7226145.1"/>
    <property type="molecule type" value="Genomic_DNA"/>
</dbReference>
<sequence>MRFTLLSASTVAALACLVNGKACRPDVCGLVVQGQHSDTPQQIANHRLDCSSFLSISVIPATSTVYVIVSSTVATSSDTVSVLSSTETNTVTVTSILTSVSIEPAATTVESTVTGTTTTTSTTTSTAVVVSSSTWTSPTTTTTSITGISSATHVLTSVASETVSSTTTVTTTKTSTSTSTSILVSQQVNVPKRSVAVSVDQAITIIPSLVPQYATQACSNTLLYSSACSAWGVVLRTTIESTPTTVITSTIGGTEILDVDGHATVKVDKSMTNTATDVSVEVSSTTVVHTDSATETDTLTSSATVTSTSIVPVEVVSTKTLTSSTATTLTTTTTTTSTGTTTTIETVSHTVSTTVGWCTNGAVVKATGCYQSDWTLYCNQVISPISNNPVVFNAPQETLDQCINICDSNGWCTSGQFNGETGQCLLYLYSGSNDETLVPTPGAVTSFQFVYGTGSGESCQSYECPYSGVSECCGGSGCANLQAPY</sequence>
<evidence type="ECO:0008006" key="4">
    <source>
        <dbReference type="Google" id="ProtNLM"/>
    </source>
</evidence>
<feature type="chain" id="PRO_5046373856" description="Apple domain-containing protein" evidence="1">
    <location>
        <begin position="21"/>
        <end position="485"/>
    </location>
</feature>
<dbReference type="Proteomes" id="UP001642482">
    <property type="component" value="Unassembled WGS sequence"/>
</dbReference>
<keyword evidence="1" id="KW-0732">Signal</keyword>
<protein>
    <recommendedName>
        <fullName evidence="4">Apple domain-containing protein</fullName>
    </recommendedName>
</protein>
<gene>
    <name evidence="2" type="ORF">SEUCBS140593_006142</name>
</gene>
<organism evidence="2 3">
    <name type="scientific">Sporothrix eucalyptigena</name>
    <dbReference type="NCBI Taxonomy" id="1812306"/>
    <lineage>
        <taxon>Eukaryota</taxon>
        <taxon>Fungi</taxon>
        <taxon>Dikarya</taxon>
        <taxon>Ascomycota</taxon>
        <taxon>Pezizomycotina</taxon>
        <taxon>Sordariomycetes</taxon>
        <taxon>Sordariomycetidae</taxon>
        <taxon>Ophiostomatales</taxon>
        <taxon>Ophiostomataceae</taxon>
        <taxon>Sporothrix</taxon>
    </lineage>
</organism>
<dbReference type="PROSITE" id="PS51257">
    <property type="entry name" value="PROKAR_LIPOPROTEIN"/>
    <property type="match status" value="1"/>
</dbReference>
<evidence type="ECO:0000256" key="1">
    <source>
        <dbReference type="SAM" id="SignalP"/>
    </source>
</evidence>
<keyword evidence="3" id="KW-1185">Reference proteome</keyword>
<proteinExistence type="predicted"/>
<accession>A0ABP0C4M7</accession>
<evidence type="ECO:0000313" key="3">
    <source>
        <dbReference type="Proteomes" id="UP001642482"/>
    </source>
</evidence>
<reference evidence="2 3" key="1">
    <citation type="submission" date="2024-01" db="EMBL/GenBank/DDBJ databases">
        <authorList>
            <person name="Allen C."/>
            <person name="Tagirdzhanova G."/>
        </authorList>
    </citation>
    <scope>NUCLEOTIDE SEQUENCE [LARGE SCALE GENOMIC DNA]</scope>
</reference>
<evidence type="ECO:0000313" key="2">
    <source>
        <dbReference type="EMBL" id="CAK7226145.1"/>
    </source>
</evidence>